<protein>
    <submittedName>
        <fullName evidence="5">Cold-shock protein</fullName>
    </submittedName>
</protein>
<dbReference type="AlphaFoldDB" id="A0A3S0K3H3"/>
<dbReference type="PANTHER" id="PTHR11544">
    <property type="entry name" value="COLD SHOCK DOMAIN CONTAINING PROTEINS"/>
    <property type="match status" value="1"/>
</dbReference>
<dbReference type="GO" id="GO:0005829">
    <property type="term" value="C:cytosol"/>
    <property type="evidence" value="ECO:0007669"/>
    <property type="project" value="UniProtKB-ARBA"/>
</dbReference>
<organism evidence="5 6">
    <name type="scientific">Halomonas nitroreducens</name>
    <dbReference type="NCBI Taxonomy" id="447425"/>
    <lineage>
        <taxon>Bacteria</taxon>
        <taxon>Pseudomonadati</taxon>
        <taxon>Pseudomonadota</taxon>
        <taxon>Gammaproteobacteria</taxon>
        <taxon>Oceanospirillales</taxon>
        <taxon>Halomonadaceae</taxon>
        <taxon>Halomonas</taxon>
    </lineage>
</organism>
<dbReference type="InterPro" id="IPR012156">
    <property type="entry name" value="Cold_shock_CspA"/>
</dbReference>
<feature type="domain" description="CSD" evidence="4">
    <location>
        <begin position="1"/>
        <end position="66"/>
    </location>
</feature>
<reference evidence="5 6" key="1">
    <citation type="submission" date="2018-12" db="EMBL/GenBank/DDBJ databases">
        <authorList>
            <person name="Yu L."/>
        </authorList>
    </citation>
    <scope>NUCLEOTIDE SEQUENCE [LARGE SCALE GENOMIC DNA]</scope>
    <source>
        <strain evidence="5 6">11S</strain>
    </source>
</reference>
<proteinExistence type="predicted"/>
<sequence>MATGTVKWFNDTKGYGFISPDDGGDDLFAHFSEIQAEGFKSLQDGQKVTFEVTQGKKGLQASNIRVTD</sequence>
<dbReference type="PROSITE" id="PS00352">
    <property type="entry name" value="CSD_1"/>
    <property type="match status" value="1"/>
</dbReference>
<evidence type="ECO:0000313" key="6">
    <source>
        <dbReference type="Proteomes" id="UP000267400"/>
    </source>
</evidence>
<name>A0A3S0K3H3_9GAMM</name>
<accession>A0A3S0K3H3</accession>
<keyword evidence="2" id="KW-0963">Cytoplasm</keyword>
<dbReference type="PROSITE" id="PS51857">
    <property type="entry name" value="CSD_2"/>
    <property type="match status" value="1"/>
</dbReference>
<dbReference type="FunFam" id="2.40.50.140:FF:000006">
    <property type="entry name" value="Cold shock protein CspC"/>
    <property type="match status" value="1"/>
</dbReference>
<dbReference type="InterPro" id="IPR002059">
    <property type="entry name" value="CSP_DNA-bd"/>
</dbReference>
<evidence type="ECO:0000256" key="3">
    <source>
        <dbReference type="RuleBase" id="RU000408"/>
    </source>
</evidence>
<dbReference type="SUPFAM" id="SSF50249">
    <property type="entry name" value="Nucleic acid-binding proteins"/>
    <property type="match status" value="1"/>
</dbReference>
<evidence type="ECO:0000256" key="2">
    <source>
        <dbReference type="ARBA" id="ARBA00022490"/>
    </source>
</evidence>
<dbReference type="InterPro" id="IPR019844">
    <property type="entry name" value="CSD_CS"/>
</dbReference>
<dbReference type="InterPro" id="IPR012340">
    <property type="entry name" value="NA-bd_OB-fold"/>
</dbReference>
<dbReference type="InterPro" id="IPR050181">
    <property type="entry name" value="Cold_shock_domain"/>
</dbReference>
<dbReference type="Pfam" id="PF00313">
    <property type="entry name" value="CSD"/>
    <property type="match status" value="1"/>
</dbReference>
<dbReference type="Proteomes" id="UP000267400">
    <property type="component" value="Unassembled WGS sequence"/>
</dbReference>
<dbReference type="CDD" id="cd04458">
    <property type="entry name" value="CSP_CDS"/>
    <property type="match status" value="1"/>
</dbReference>
<dbReference type="GO" id="GO:0003676">
    <property type="term" value="F:nucleic acid binding"/>
    <property type="evidence" value="ECO:0007669"/>
    <property type="project" value="InterPro"/>
</dbReference>
<dbReference type="Gene3D" id="6.20.370.130">
    <property type="match status" value="1"/>
</dbReference>
<dbReference type="RefSeq" id="WP_126483679.1">
    <property type="nucleotide sequence ID" value="NZ_RXNS01000008.1"/>
</dbReference>
<evidence type="ECO:0000256" key="1">
    <source>
        <dbReference type="ARBA" id="ARBA00004496"/>
    </source>
</evidence>
<comment type="subcellular location">
    <subcellularLocation>
        <location evidence="1 3">Cytoplasm</location>
    </subcellularLocation>
</comment>
<evidence type="ECO:0000313" key="5">
    <source>
        <dbReference type="EMBL" id="RTR03906.1"/>
    </source>
</evidence>
<dbReference type="OrthoDB" id="9810590at2"/>
<evidence type="ECO:0000259" key="4">
    <source>
        <dbReference type="PROSITE" id="PS51857"/>
    </source>
</evidence>
<dbReference type="InterPro" id="IPR011129">
    <property type="entry name" value="CSD"/>
</dbReference>
<comment type="caution">
    <text evidence="5">The sequence shown here is derived from an EMBL/GenBank/DDBJ whole genome shotgun (WGS) entry which is preliminary data.</text>
</comment>
<keyword evidence="6" id="KW-1185">Reference proteome</keyword>
<dbReference type="PIRSF" id="PIRSF002599">
    <property type="entry name" value="Cold_shock_A"/>
    <property type="match status" value="1"/>
</dbReference>
<gene>
    <name evidence="5" type="ORF">EKG36_10160</name>
</gene>
<dbReference type="EMBL" id="RXNS01000008">
    <property type="protein sequence ID" value="RTR03906.1"/>
    <property type="molecule type" value="Genomic_DNA"/>
</dbReference>
<dbReference type="Gene3D" id="2.40.50.140">
    <property type="entry name" value="Nucleic acid-binding proteins"/>
    <property type="match status" value="1"/>
</dbReference>
<dbReference type="SMART" id="SM00357">
    <property type="entry name" value="CSP"/>
    <property type="match status" value="1"/>
</dbReference>
<dbReference type="PRINTS" id="PR00050">
    <property type="entry name" value="COLDSHOCK"/>
</dbReference>